<keyword evidence="2" id="KW-0472">Membrane</keyword>
<evidence type="ECO:0000313" key="4">
    <source>
        <dbReference type="Proteomes" id="UP000559027"/>
    </source>
</evidence>
<gene>
    <name evidence="3" type="ORF">D9756_007859</name>
</gene>
<reference evidence="3 4" key="1">
    <citation type="journal article" date="2020" name="ISME J.">
        <title>Uncovering the hidden diversity of litter-decomposition mechanisms in mushroom-forming fungi.</title>
        <authorList>
            <person name="Floudas D."/>
            <person name="Bentzer J."/>
            <person name="Ahren D."/>
            <person name="Johansson T."/>
            <person name="Persson P."/>
            <person name="Tunlid A."/>
        </authorList>
    </citation>
    <scope>NUCLEOTIDE SEQUENCE [LARGE SCALE GENOMIC DNA]</scope>
    <source>
        <strain evidence="3 4">CBS 146.42</strain>
    </source>
</reference>
<feature type="transmembrane region" description="Helical" evidence="2">
    <location>
        <begin position="181"/>
        <end position="201"/>
    </location>
</feature>
<dbReference type="Proteomes" id="UP000559027">
    <property type="component" value="Unassembled WGS sequence"/>
</dbReference>
<comment type="caution">
    <text evidence="3">The sequence shown here is derived from an EMBL/GenBank/DDBJ whole genome shotgun (WGS) entry which is preliminary data.</text>
</comment>
<keyword evidence="2" id="KW-1133">Transmembrane helix</keyword>
<dbReference type="AlphaFoldDB" id="A0A8H5FY99"/>
<name>A0A8H5FY99_9AGAR</name>
<dbReference type="OrthoDB" id="2752889at2759"/>
<accession>A0A8H5FY99</accession>
<keyword evidence="2" id="KW-0812">Transmembrane</keyword>
<sequence>MLLLSTPSATFDERLIQRSGSDETENSSSTSGLATPQDEDVPPLGLVWDPKHATQALTSMVARKTSLPSRKEFQLMKTEAQTLDRDRFTRVSHAIMARMLSSGSGSNESQSPEFEAPEVTHSRARGVYSLPNRHISIEVQEHDNEATSDYDEPKTVGISQPSLGIDSLFQRKWTRNEVGKAALRVIFFLPWCIAVGGTIILCPSKLDGITFCTGYLEPLSGIHRFAHWADRTFEHVVIFFTFLGFLVWLNPTTGVLAGCSVGAFGLNAWYDFRLDPSIPLGEDDKQSVYLSITKFWLTDEFLNLRREGKGFLLDEKPSGKSASAGDSEDE</sequence>
<feature type="transmembrane region" description="Helical" evidence="2">
    <location>
        <begin position="237"/>
        <end position="270"/>
    </location>
</feature>
<evidence type="ECO:0000313" key="3">
    <source>
        <dbReference type="EMBL" id="KAF5353203.1"/>
    </source>
</evidence>
<keyword evidence="4" id="KW-1185">Reference proteome</keyword>
<dbReference type="EMBL" id="JAACJO010000010">
    <property type="protein sequence ID" value="KAF5353203.1"/>
    <property type="molecule type" value="Genomic_DNA"/>
</dbReference>
<feature type="region of interest" description="Disordered" evidence="1">
    <location>
        <begin position="1"/>
        <end position="44"/>
    </location>
</feature>
<organism evidence="3 4">
    <name type="scientific">Leucocoprinus leucothites</name>
    <dbReference type="NCBI Taxonomy" id="201217"/>
    <lineage>
        <taxon>Eukaryota</taxon>
        <taxon>Fungi</taxon>
        <taxon>Dikarya</taxon>
        <taxon>Basidiomycota</taxon>
        <taxon>Agaricomycotina</taxon>
        <taxon>Agaricomycetes</taxon>
        <taxon>Agaricomycetidae</taxon>
        <taxon>Agaricales</taxon>
        <taxon>Agaricineae</taxon>
        <taxon>Agaricaceae</taxon>
        <taxon>Leucocoprinus</taxon>
    </lineage>
</organism>
<protein>
    <submittedName>
        <fullName evidence="3">Uncharacterized protein</fullName>
    </submittedName>
</protein>
<evidence type="ECO:0000256" key="1">
    <source>
        <dbReference type="SAM" id="MobiDB-lite"/>
    </source>
</evidence>
<proteinExistence type="predicted"/>
<evidence type="ECO:0000256" key="2">
    <source>
        <dbReference type="SAM" id="Phobius"/>
    </source>
</evidence>